<dbReference type="RefSeq" id="WP_368647146.1">
    <property type="nucleotide sequence ID" value="NZ_CP158255.1"/>
</dbReference>
<name>A0AB39D6T8_9BURK</name>
<reference evidence="1" key="1">
    <citation type="submission" date="2024-05" db="EMBL/GenBank/DDBJ databases">
        <authorList>
            <person name="Luo Y.-C."/>
            <person name="Nicholds J."/>
            <person name="Mortimer T."/>
            <person name="Maboni G."/>
        </authorList>
    </citation>
    <scope>NUCLEOTIDE SEQUENCE</scope>
    <source>
        <strain evidence="1">151108</strain>
    </source>
</reference>
<proteinExistence type="predicted"/>
<evidence type="ECO:0000313" key="1">
    <source>
        <dbReference type="EMBL" id="XDJ50577.1"/>
    </source>
</evidence>
<organism evidence="1">
    <name type="scientific">Castellaniella ginsengisoli</name>
    <dbReference type="NCBI Taxonomy" id="546114"/>
    <lineage>
        <taxon>Bacteria</taxon>
        <taxon>Pseudomonadati</taxon>
        <taxon>Pseudomonadota</taxon>
        <taxon>Betaproteobacteria</taxon>
        <taxon>Burkholderiales</taxon>
        <taxon>Alcaligenaceae</taxon>
        <taxon>Castellaniella</taxon>
    </lineage>
</organism>
<dbReference type="InterPro" id="IPR011856">
    <property type="entry name" value="tRNA_endonuc-like_dom_sf"/>
</dbReference>
<sequence>MALYVVNDDQLKAVQTTTFAQESILERKHLQAMLRQDATPLGEDLLVLCEEFGNWQDSNRRIDLLCLDKQRNVVVVEIKRTEDGGHMELQAIRYAAMVSSMTLDQVIAAHAQMLGGDNAANEARDAILEFLELDSVDEAELNGEVRIILASADFSPEITTSVIWLNRQGLDIRCIGNPPIFSDCQK</sequence>
<accession>A0AB39D6T8</accession>
<gene>
    <name evidence="1" type="ORF">ABRZ09_01520</name>
</gene>
<dbReference type="EMBL" id="CP158255">
    <property type="protein sequence ID" value="XDJ50577.1"/>
    <property type="molecule type" value="Genomic_DNA"/>
</dbReference>
<protein>
    <recommendedName>
        <fullName evidence="2">DUF91 domain-containing protein</fullName>
    </recommendedName>
</protein>
<dbReference type="AlphaFoldDB" id="A0AB39D6T8"/>
<evidence type="ECO:0008006" key="2">
    <source>
        <dbReference type="Google" id="ProtNLM"/>
    </source>
</evidence>
<dbReference type="GO" id="GO:0003676">
    <property type="term" value="F:nucleic acid binding"/>
    <property type="evidence" value="ECO:0007669"/>
    <property type="project" value="InterPro"/>
</dbReference>
<dbReference type="Gene3D" id="3.40.1350.10">
    <property type="match status" value="1"/>
</dbReference>